<sequence length="327" mass="38159">MIIHDPIYGKFKVEAPLAELIGSAPLQRLKGIHQGGAGYLVNPKWNVTRYEHSVGVMLLIRRMGGCLKEQIAGLLHDFSHTAFSHVMDLVMNHDEEDFHEVYFEKMLLNTEVADILRDHGIRPEDLLPLHRWNLLEQPAPELCMDRIDYTLRDRFHYEQMEEEDIHRFLQSIRVIGDRICVETIEMAEWFVDAYYREVVDFFMDPLNVYAYDQLAWVIKLALESGVLHIDDLFTDDEAVLEKIRTSGDRQLIRWLNQIHPGVQVEVGKPGREGDIHRHFKNRMINPLVYIGKDNFKRASELSETVRVIHLQAEAKFRDGAHVRVISR</sequence>
<name>A0A7D4C628_9BACL</name>
<accession>A0A7D4C628</accession>
<dbReference type="InterPro" id="IPR050135">
    <property type="entry name" value="dGTPase-like"/>
</dbReference>
<dbReference type="GO" id="GO:0008832">
    <property type="term" value="F:dGTPase activity"/>
    <property type="evidence" value="ECO:0007669"/>
    <property type="project" value="TreeGrafter"/>
</dbReference>
<proteinExistence type="predicted"/>
<dbReference type="Gene3D" id="1.10.3210.10">
    <property type="entry name" value="Hypothetical protein af1432"/>
    <property type="match status" value="1"/>
</dbReference>
<dbReference type="FunFam" id="1.10.3210.10:FF:000026">
    <property type="entry name" value="Metal-dependent phosphohydrolase"/>
    <property type="match status" value="1"/>
</dbReference>
<dbReference type="SMART" id="SM00471">
    <property type="entry name" value="HDc"/>
    <property type="match status" value="1"/>
</dbReference>
<feature type="domain" description="HD/PDEase" evidence="1">
    <location>
        <begin position="45"/>
        <end position="159"/>
    </location>
</feature>
<evidence type="ECO:0000313" key="3">
    <source>
        <dbReference type="Proteomes" id="UP000503088"/>
    </source>
</evidence>
<dbReference type="KEGG" id="kpul:GXN76_06490"/>
<evidence type="ECO:0000313" key="2">
    <source>
        <dbReference type="EMBL" id="QKG84156.1"/>
    </source>
</evidence>
<dbReference type="Proteomes" id="UP000503088">
    <property type="component" value="Chromosome"/>
</dbReference>
<evidence type="ECO:0000259" key="1">
    <source>
        <dbReference type="SMART" id="SM00471"/>
    </source>
</evidence>
<gene>
    <name evidence="2" type="ORF">GXN76_06490</name>
</gene>
<dbReference type="PANTHER" id="PTHR11373:SF41">
    <property type="entry name" value="METAL-DEPENDENT PHOSPHOHYDROLASE"/>
    <property type="match status" value="1"/>
</dbReference>
<dbReference type="InterPro" id="IPR003607">
    <property type="entry name" value="HD/PDEase_dom"/>
</dbReference>
<dbReference type="GO" id="GO:0006203">
    <property type="term" value="P:dGTP catabolic process"/>
    <property type="evidence" value="ECO:0007669"/>
    <property type="project" value="TreeGrafter"/>
</dbReference>
<dbReference type="EMBL" id="CP048104">
    <property type="protein sequence ID" value="QKG84156.1"/>
    <property type="molecule type" value="Genomic_DNA"/>
</dbReference>
<dbReference type="SUPFAM" id="SSF109604">
    <property type="entry name" value="HD-domain/PDEase-like"/>
    <property type="match status" value="1"/>
</dbReference>
<dbReference type="AlphaFoldDB" id="A0A7D4C628"/>
<keyword evidence="3" id="KW-1185">Reference proteome</keyword>
<dbReference type="InterPro" id="IPR006674">
    <property type="entry name" value="HD_domain"/>
</dbReference>
<dbReference type="PANTHER" id="PTHR11373">
    <property type="entry name" value="DEOXYNUCLEOSIDE TRIPHOSPHATE TRIPHOSPHOHYDROLASE"/>
    <property type="match status" value="1"/>
</dbReference>
<organism evidence="2 3">
    <name type="scientific">Kroppenstedtia pulmonis</name>
    <dbReference type="NCBI Taxonomy" id="1380685"/>
    <lineage>
        <taxon>Bacteria</taxon>
        <taxon>Bacillati</taxon>
        <taxon>Bacillota</taxon>
        <taxon>Bacilli</taxon>
        <taxon>Bacillales</taxon>
        <taxon>Thermoactinomycetaceae</taxon>
        <taxon>Kroppenstedtia</taxon>
    </lineage>
</organism>
<protein>
    <submittedName>
        <fullName evidence="2">HD domain-containing protein</fullName>
    </submittedName>
</protein>
<dbReference type="CDD" id="cd00077">
    <property type="entry name" value="HDc"/>
    <property type="match status" value="1"/>
</dbReference>
<dbReference type="RefSeq" id="WP_173221583.1">
    <property type="nucleotide sequence ID" value="NZ_CP048104.1"/>
</dbReference>
<reference evidence="2 3" key="1">
    <citation type="submission" date="2020-01" db="EMBL/GenBank/DDBJ databases">
        <authorList>
            <person name="Gulvik C.A."/>
            <person name="Batra D.G."/>
        </authorList>
    </citation>
    <scope>NUCLEOTIDE SEQUENCE [LARGE SCALE GENOMIC DNA]</scope>
    <source>
        <strain evidence="2 3">W9323</strain>
    </source>
</reference>
<dbReference type="Pfam" id="PF01966">
    <property type="entry name" value="HD"/>
    <property type="match status" value="1"/>
</dbReference>